<gene>
    <name evidence="1" type="ORF">SAMN05216409_11832</name>
</gene>
<protein>
    <submittedName>
        <fullName evidence="1">Uncharacterized protein</fullName>
    </submittedName>
</protein>
<dbReference type="RefSeq" id="WP_074829583.1">
    <property type="nucleotide sequence ID" value="NZ_FOEV01000018.1"/>
</dbReference>
<dbReference type="AlphaFoldDB" id="A0A9X8MH30"/>
<comment type="caution">
    <text evidence="1">The sequence shown here is derived from an EMBL/GenBank/DDBJ whole genome shotgun (WGS) entry which is preliminary data.</text>
</comment>
<dbReference type="GeneID" id="300268709"/>
<evidence type="ECO:0000313" key="2">
    <source>
        <dbReference type="Proteomes" id="UP000183210"/>
    </source>
</evidence>
<dbReference type="EMBL" id="FOEV01000018">
    <property type="protein sequence ID" value="SER35963.1"/>
    <property type="molecule type" value="Genomic_DNA"/>
</dbReference>
<name>A0A9X8MH30_9PSED</name>
<reference evidence="1 2" key="1">
    <citation type="submission" date="2016-10" db="EMBL/GenBank/DDBJ databases">
        <authorList>
            <person name="Varghese N."/>
            <person name="Submissions S."/>
        </authorList>
    </citation>
    <scope>NUCLEOTIDE SEQUENCE [LARGE SCALE GENOMIC DNA]</scope>
    <source>
        <strain evidence="1 2">LMG 21974</strain>
    </source>
</reference>
<accession>A0A9X8MH30</accession>
<proteinExistence type="predicted"/>
<organism evidence="1 2">
    <name type="scientific">Pseudomonas lutea</name>
    <dbReference type="NCBI Taxonomy" id="243924"/>
    <lineage>
        <taxon>Bacteria</taxon>
        <taxon>Pseudomonadati</taxon>
        <taxon>Pseudomonadota</taxon>
        <taxon>Gammaproteobacteria</taxon>
        <taxon>Pseudomonadales</taxon>
        <taxon>Pseudomonadaceae</taxon>
        <taxon>Pseudomonas</taxon>
    </lineage>
</organism>
<dbReference type="Proteomes" id="UP000183210">
    <property type="component" value="Unassembled WGS sequence"/>
</dbReference>
<sequence>MNPLLQTFQNGDVEQELAELFTWLHAQTLKAEADEINVYGAPHLGSIALIQRHLTQDGLVVLNNGDEDGIRYLFKAWRYRNPRRGLSFLRTYLQVLFGSVWSVDQMYQKKSAEYPTALKSANEIDFDGESEADYFLTSRVRVDIQTDIVPERILKALLSTVAARIVLNVRVARFVKTYVPVAQAMYGVTVMRTTGEARAVIPEKIGTAFVGTASVMAGSNLVMAFASSEIQPAVRDIKPVNALANDDGAYVMNDDGDYVLANDTQLIPSGNYVTNDNDDYVVNSSGAYMTPE</sequence>
<evidence type="ECO:0000313" key="1">
    <source>
        <dbReference type="EMBL" id="SER35963.1"/>
    </source>
</evidence>